<dbReference type="InterPro" id="IPR027417">
    <property type="entry name" value="P-loop_NTPase"/>
</dbReference>
<evidence type="ECO:0000256" key="5">
    <source>
        <dbReference type="ARBA" id="ARBA00022741"/>
    </source>
</evidence>
<keyword evidence="3" id="KW-1003">Cell membrane</keyword>
<evidence type="ECO:0000313" key="13">
    <source>
        <dbReference type="EMBL" id="CAB4922205.1"/>
    </source>
</evidence>
<keyword evidence="5" id="KW-0547">Nucleotide-binding</keyword>
<dbReference type="FunFam" id="3.40.50.300:FF:000299">
    <property type="entry name" value="ABC transporter ATP-binding protein/permease"/>
    <property type="match status" value="1"/>
</dbReference>
<dbReference type="GO" id="GO:0034040">
    <property type="term" value="F:ATPase-coupled lipid transmembrane transporter activity"/>
    <property type="evidence" value="ECO:0007669"/>
    <property type="project" value="TreeGrafter"/>
</dbReference>
<dbReference type="CDD" id="cd18546">
    <property type="entry name" value="ABC_6TM_Rv0194_D2_like"/>
    <property type="match status" value="1"/>
</dbReference>
<feature type="transmembrane region" description="Helical" evidence="10">
    <location>
        <begin position="100"/>
        <end position="129"/>
    </location>
</feature>
<dbReference type="PANTHER" id="PTHR24221:SF654">
    <property type="entry name" value="ATP-BINDING CASSETTE SUB-FAMILY B MEMBER 6"/>
    <property type="match status" value="1"/>
</dbReference>
<dbReference type="Gene3D" id="1.20.1560.10">
    <property type="entry name" value="ABC transporter type 1, transmembrane domain"/>
    <property type="match status" value="1"/>
</dbReference>
<feature type="compositionally biased region" description="Gly residues" evidence="9">
    <location>
        <begin position="1"/>
        <end position="10"/>
    </location>
</feature>
<dbReference type="AlphaFoldDB" id="A0A6J7HXD3"/>
<dbReference type="GO" id="GO:0005886">
    <property type="term" value="C:plasma membrane"/>
    <property type="evidence" value="ECO:0007669"/>
    <property type="project" value="UniProtKB-SubCell"/>
</dbReference>
<evidence type="ECO:0000256" key="10">
    <source>
        <dbReference type="SAM" id="Phobius"/>
    </source>
</evidence>
<evidence type="ECO:0000256" key="4">
    <source>
        <dbReference type="ARBA" id="ARBA00022692"/>
    </source>
</evidence>
<protein>
    <submittedName>
        <fullName evidence="13">Unannotated protein</fullName>
    </submittedName>
</protein>
<feature type="region of interest" description="Disordered" evidence="9">
    <location>
        <begin position="1"/>
        <end position="20"/>
    </location>
</feature>
<evidence type="ECO:0000256" key="3">
    <source>
        <dbReference type="ARBA" id="ARBA00022475"/>
    </source>
</evidence>
<dbReference type="InterPro" id="IPR003439">
    <property type="entry name" value="ABC_transporter-like_ATP-bd"/>
</dbReference>
<feature type="transmembrane region" description="Helical" evidence="10">
    <location>
        <begin position="179"/>
        <end position="199"/>
    </location>
</feature>
<keyword evidence="8 10" id="KW-0472">Membrane</keyword>
<dbReference type="InterPro" id="IPR039421">
    <property type="entry name" value="Type_1_exporter"/>
</dbReference>
<evidence type="ECO:0000256" key="2">
    <source>
        <dbReference type="ARBA" id="ARBA00022448"/>
    </source>
</evidence>
<dbReference type="SUPFAM" id="SSF52540">
    <property type="entry name" value="P-loop containing nucleoside triphosphate hydrolases"/>
    <property type="match status" value="1"/>
</dbReference>
<keyword evidence="4 10" id="KW-0812">Transmembrane</keyword>
<accession>A0A6J7HXD3</accession>
<dbReference type="InterPro" id="IPR003593">
    <property type="entry name" value="AAA+_ATPase"/>
</dbReference>
<evidence type="ECO:0000256" key="6">
    <source>
        <dbReference type="ARBA" id="ARBA00022840"/>
    </source>
</evidence>
<feature type="domain" description="ABC transporter" evidence="11">
    <location>
        <begin position="380"/>
        <end position="621"/>
    </location>
</feature>
<dbReference type="InterPro" id="IPR017871">
    <property type="entry name" value="ABC_transporter-like_CS"/>
</dbReference>
<evidence type="ECO:0000256" key="1">
    <source>
        <dbReference type="ARBA" id="ARBA00004651"/>
    </source>
</evidence>
<dbReference type="PANTHER" id="PTHR24221">
    <property type="entry name" value="ATP-BINDING CASSETTE SUB-FAMILY B"/>
    <property type="match status" value="1"/>
</dbReference>
<keyword evidence="2" id="KW-0813">Transport</keyword>
<dbReference type="Gene3D" id="3.40.50.300">
    <property type="entry name" value="P-loop containing nucleotide triphosphate hydrolases"/>
    <property type="match status" value="1"/>
</dbReference>
<dbReference type="PROSITE" id="PS50929">
    <property type="entry name" value="ABC_TM1F"/>
    <property type="match status" value="1"/>
</dbReference>
<dbReference type="PROSITE" id="PS00211">
    <property type="entry name" value="ABC_TRANSPORTER_1"/>
    <property type="match status" value="1"/>
</dbReference>
<comment type="subcellular location">
    <subcellularLocation>
        <location evidence="1">Cell membrane</location>
        <topology evidence="1">Multi-pass membrane protein</topology>
    </subcellularLocation>
</comment>
<dbReference type="Pfam" id="PF00005">
    <property type="entry name" value="ABC_tran"/>
    <property type="match status" value="1"/>
</dbReference>
<keyword evidence="6" id="KW-0067">ATP-binding</keyword>
<gene>
    <name evidence="13" type="ORF">UFOPK3674_00606</name>
</gene>
<dbReference type="GO" id="GO:0140359">
    <property type="term" value="F:ABC-type transporter activity"/>
    <property type="evidence" value="ECO:0007669"/>
    <property type="project" value="InterPro"/>
</dbReference>
<feature type="domain" description="ABC transmembrane type-1" evidence="12">
    <location>
        <begin position="64"/>
        <end position="346"/>
    </location>
</feature>
<organism evidence="13">
    <name type="scientific">freshwater metagenome</name>
    <dbReference type="NCBI Taxonomy" id="449393"/>
    <lineage>
        <taxon>unclassified sequences</taxon>
        <taxon>metagenomes</taxon>
        <taxon>ecological metagenomes</taxon>
    </lineage>
</organism>
<evidence type="ECO:0000259" key="12">
    <source>
        <dbReference type="PROSITE" id="PS50929"/>
    </source>
</evidence>
<dbReference type="SMART" id="SM00382">
    <property type="entry name" value="AAA"/>
    <property type="match status" value="1"/>
</dbReference>
<dbReference type="PROSITE" id="PS50893">
    <property type="entry name" value="ABC_TRANSPORTER_2"/>
    <property type="match status" value="1"/>
</dbReference>
<evidence type="ECO:0000256" key="7">
    <source>
        <dbReference type="ARBA" id="ARBA00022989"/>
    </source>
</evidence>
<feature type="transmembrane region" description="Helical" evidence="10">
    <location>
        <begin position="64"/>
        <end position="88"/>
    </location>
</feature>
<dbReference type="Pfam" id="PF00664">
    <property type="entry name" value="ABC_membrane"/>
    <property type="match status" value="1"/>
</dbReference>
<evidence type="ECO:0000259" key="11">
    <source>
        <dbReference type="PROSITE" id="PS50893"/>
    </source>
</evidence>
<dbReference type="GO" id="GO:0016887">
    <property type="term" value="F:ATP hydrolysis activity"/>
    <property type="evidence" value="ECO:0007669"/>
    <property type="project" value="InterPro"/>
</dbReference>
<feature type="transmembrane region" description="Helical" evidence="10">
    <location>
        <begin position="205"/>
        <end position="224"/>
    </location>
</feature>
<sequence length="628" mass="67980">MTPHAHGGGSTDDRPPIAPEHVRGRERVRLLLADSRRRMKGTGDRGRKVRGLAGLLRPYRSRTILMFVALVLGVAASLAPAPLAAAAIDKAIIPGDIAKLNLIVGLYVLSVLIVWGTSFAQTFLTGWVGQRALQDLRVRIFRHLQAMPVGFYERRPAGVLISRMTNDVEALNSLVTDTIVTLFQATLTLLGSIVILLVLDWQLALIVFLVFPVMALGSFIFRLVSADAYRRTRETIGAITADLQETLSGIRVVRSFAREPFHRERFAGLNERNRHANMATVNLNAAYFPAVEFVSSLATVMVIVFGGVQAINGNVEIGVLVGFIAALNGFFDPIGQLSQVYTTYQSGMAALDKIFELLDTESDLVDAPDAQPLPPIRGEIRFDNVAFRYRKAGDPSGETRLALHDVSLTIPPGQTVALVGATGAGKSTMAKLVARFYDPTAGCVLVDGHDLRTVTMASLRSQMGIVPQEAFLFGGTVAENLAFGRPGAHHDELEEAARAVGAWEFIEALPEGLDTQIGERGAQLSAGQRQLLAFARALVADPRILILDEATSNVDLHTEGRIEEGLRRLLAGRTAIVIAHRLSTIRQAGRIVVLADGGIAEEGTHDELLALDGRYASLYRDWAQQAAA</sequence>
<dbReference type="InterPro" id="IPR011527">
    <property type="entry name" value="ABC1_TM_dom"/>
</dbReference>
<proteinExistence type="predicted"/>
<evidence type="ECO:0000256" key="8">
    <source>
        <dbReference type="ARBA" id="ARBA00023136"/>
    </source>
</evidence>
<keyword evidence="7 10" id="KW-1133">Transmembrane helix</keyword>
<dbReference type="InterPro" id="IPR036640">
    <property type="entry name" value="ABC1_TM_sf"/>
</dbReference>
<feature type="compositionally biased region" description="Basic and acidic residues" evidence="9">
    <location>
        <begin position="11"/>
        <end position="20"/>
    </location>
</feature>
<evidence type="ECO:0000256" key="9">
    <source>
        <dbReference type="SAM" id="MobiDB-lite"/>
    </source>
</evidence>
<reference evidence="13" key="1">
    <citation type="submission" date="2020-05" db="EMBL/GenBank/DDBJ databases">
        <authorList>
            <person name="Chiriac C."/>
            <person name="Salcher M."/>
            <person name="Ghai R."/>
            <person name="Kavagutti S V."/>
        </authorList>
    </citation>
    <scope>NUCLEOTIDE SEQUENCE</scope>
</reference>
<dbReference type="SUPFAM" id="SSF90123">
    <property type="entry name" value="ABC transporter transmembrane region"/>
    <property type="match status" value="1"/>
</dbReference>
<dbReference type="GO" id="GO:0005524">
    <property type="term" value="F:ATP binding"/>
    <property type="evidence" value="ECO:0007669"/>
    <property type="project" value="UniProtKB-KW"/>
</dbReference>
<dbReference type="EMBL" id="CAFBMX010000003">
    <property type="protein sequence ID" value="CAB4922205.1"/>
    <property type="molecule type" value="Genomic_DNA"/>
</dbReference>
<name>A0A6J7HXD3_9ZZZZ</name>